<name>A0A7Y9I326_9ACTN</name>
<reference evidence="7 8" key="1">
    <citation type="submission" date="2020-07" db="EMBL/GenBank/DDBJ databases">
        <title>Sequencing the genomes of 1000 actinobacteria strains.</title>
        <authorList>
            <person name="Klenk H.-P."/>
        </authorList>
    </citation>
    <scope>NUCLEOTIDE SEQUENCE [LARGE SCALE GENOMIC DNA]</scope>
    <source>
        <strain evidence="7 8">DSM 22083</strain>
    </source>
</reference>
<dbReference type="Pfam" id="PF07940">
    <property type="entry name" value="Hepar_II_III_C"/>
    <property type="match status" value="1"/>
</dbReference>
<dbReference type="InterPro" id="IPR012480">
    <property type="entry name" value="Hepar_II_III_C"/>
</dbReference>
<accession>A0A7Y9I326</accession>
<dbReference type="GO" id="GO:0016829">
    <property type="term" value="F:lyase activity"/>
    <property type="evidence" value="ECO:0007669"/>
    <property type="project" value="UniProtKB-KW"/>
</dbReference>
<organism evidence="7 8">
    <name type="scientific">Microlunatus parietis</name>
    <dbReference type="NCBI Taxonomy" id="682979"/>
    <lineage>
        <taxon>Bacteria</taxon>
        <taxon>Bacillati</taxon>
        <taxon>Actinomycetota</taxon>
        <taxon>Actinomycetes</taxon>
        <taxon>Propionibacteriales</taxon>
        <taxon>Propionibacteriaceae</taxon>
        <taxon>Microlunatus</taxon>
    </lineage>
</organism>
<dbReference type="GO" id="GO:0042597">
    <property type="term" value="C:periplasmic space"/>
    <property type="evidence" value="ECO:0007669"/>
    <property type="project" value="UniProtKB-SubCell"/>
</dbReference>
<evidence type="ECO:0000256" key="2">
    <source>
        <dbReference type="ARBA" id="ARBA00022729"/>
    </source>
</evidence>
<feature type="domain" description="Heparinase II/III-like C-terminal" evidence="6">
    <location>
        <begin position="380"/>
        <end position="490"/>
    </location>
</feature>
<evidence type="ECO:0000256" key="4">
    <source>
        <dbReference type="ARBA" id="ARBA00023239"/>
    </source>
</evidence>
<evidence type="ECO:0000256" key="5">
    <source>
        <dbReference type="SAM" id="MobiDB-lite"/>
    </source>
</evidence>
<dbReference type="EMBL" id="JACCBU010000001">
    <property type="protein sequence ID" value="NYE69278.1"/>
    <property type="molecule type" value="Genomic_DNA"/>
</dbReference>
<keyword evidence="2" id="KW-0732">Signal</keyword>
<keyword evidence="4" id="KW-0456">Lyase</keyword>
<comment type="subcellular location">
    <subcellularLocation>
        <location evidence="1">Periplasm</location>
    </subcellularLocation>
</comment>
<comment type="caution">
    <text evidence="7">The sequence shown here is derived from an EMBL/GenBank/DDBJ whole genome shotgun (WGS) entry which is preliminary data.</text>
</comment>
<dbReference type="InterPro" id="IPR008929">
    <property type="entry name" value="Chondroitin_lyas"/>
</dbReference>
<proteinExistence type="predicted"/>
<keyword evidence="8" id="KW-1185">Reference proteome</keyword>
<dbReference type="PANTHER" id="PTHR39210">
    <property type="entry name" value="HEPARIN-SULFATE LYASE"/>
    <property type="match status" value="1"/>
</dbReference>
<protein>
    <recommendedName>
        <fullName evidence="6">Heparinase II/III-like C-terminal domain-containing protein</fullName>
    </recommendedName>
</protein>
<keyword evidence="3" id="KW-0574">Periplasm</keyword>
<sequence length="615" mass="66279">MNGPPEERGGWWHDYVCGVHGVELEPGDLLGTFPAAGAVCRHGCRLASERVRAAWLVLSHQAWARRARRLAGHDDSADRAEALRLLTAYAGIHARLAVADHDQAQGWMLRGRLFHQALTDAVWGVNIGHAAWSLATAEVDSGRRTRTEPVEVPGQIRSCPSTSSGNESLDPLLPLLDELADAALRARGVLIAEDRFDSNYVAWLNAAGLACSRAAALIRGGDCADRDGWLAGDHGQLAHLLAATGDDGWEWEGSTYYHGFVLRAYLLSLRDSDPGELPAEVAERLAGMITALARLATPGGVLPAVHDGPYRREALALEWQELGELAGGLVAGDPLRSVTDRAAIESGSLADDLADGLTGWFAGPPLPYRDKPGAITVSERVGLAVLSGAGIHAVLDYGPHGGSHGHHDKLSLHLYGSEDPWQPDYGQVPYGNRPWRDRYAVAAAHPTIRIDDREPGEAAGRLVERTERSITVAIDDPAWCPGVSASRRVSLEDDHLIDLVTVRCTEEHRIRLGLRAGVDVSAVDHVPYTRTEWSGRESLSGWHLGAPLIAYPGFGPADDPARQRTWFDFETTGREAVFCSVYQTRAASRRISAVSLVGGEAVIDFEPYGELGGPA</sequence>
<dbReference type="AlphaFoldDB" id="A0A7Y9I326"/>
<evidence type="ECO:0000313" key="7">
    <source>
        <dbReference type="EMBL" id="NYE69278.1"/>
    </source>
</evidence>
<gene>
    <name evidence="7" type="ORF">BKA15_000607</name>
</gene>
<evidence type="ECO:0000313" key="8">
    <source>
        <dbReference type="Proteomes" id="UP000569914"/>
    </source>
</evidence>
<evidence type="ECO:0000256" key="1">
    <source>
        <dbReference type="ARBA" id="ARBA00004418"/>
    </source>
</evidence>
<dbReference type="Gene3D" id="1.50.10.100">
    <property type="entry name" value="Chondroitin AC/alginate lyase"/>
    <property type="match status" value="1"/>
</dbReference>
<evidence type="ECO:0000256" key="3">
    <source>
        <dbReference type="ARBA" id="ARBA00022764"/>
    </source>
</evidence>
<evidence type="ECO:0000259" key="6">
    <source>
        <dbReference type="Pfam" id="PF07940"/>
    </source>
</evidence>
<feature type="region of interest" description="Disordered" evidence="5">
    <location>
        <begin position="144"/>
        <end position="165"/>
    </location>
</feature>
<dbReference type="Gene3D" id="2.70.98.70">
    <property type="match status" value="1"/>
</dbReference>
<dbReference type="Proteomes" id="UP000569914">
    <property type="component" value="Unassembled WGS sequence"/>
</dbReference>
<dbReference type="PANTHER" id="PTHR39210:SF1">
    <property type="entry name" value="HEPARIN-SULFATE LYASE"/>
    <property type="match status" value="1"/>
</dbReference>